<feature type="transmembrane region" description="Helical" evidence="1">
    <location>
        <begin position="47"/>
        <end position="66"/>
    </location>
</feature>
<evidence type="ECO:0000313" key="3">
    <source>
        <dbReference type="Proteomes" id="UP000646523"/>
    </source>
</evidence>
<protein>
    <recommendedName>
        <fullName evidence="4">DUF1449 family protein</fullName>
    </recommendedName>
</protein>
<comment type="caution">
    <text evidence="2">The sequence shown here is derived from an EMBL/GenBank/DDBJ whole genome shotgun (WGS) entry which is preliminary data.</text>
</comment>
<sequence length="184" mass="19589">MSEFLDVVLGFPTVIFSFLLVVVVAYWVVVIVGLLDLDEADAAWLELGGVPAGVTISLLVALAWLLSLIGGQLVSGPALTVVPVVAAAGAWACVRAALTTLRRLVPEPRTHSRGDFVGQMCVIRTGQATADFGQAEVTAADGSTAVVQVRTTGTDHLTRGDNALIFEYDADGEFFWVMPYEKEH</sequence>
<evidence type="ECO:0000313" key="2">
    <source>
        <dbReference type="EMBL" id="GGO62044.1"/>
    </source>
</evidence>
<reference evidence="2" key="2">
    <citation type="submission" date="2020-09" db="EMBL/GenBank/DDBJ databases">
        <authorList>
            <person name="Sun Q."/>
            <person name="Zhou Y."/>
        </authorList>
    </citation>
    <scope>NUCLEOTIDE SEQUENCE</scope>
    <source>
        <strain evidence="2">CGMCC 4.7368</strain>
    </source>
</reference>
<dbReference type="AlphaFoldDB" id="A0A917YRT0"/>
<keyword evidence="1" id="KW-0812">Transmembrane</keyword>
<proteinExistence type="predicted"/>
<name>A0A917YRT0_9ACTN</name>
<reference evidence="2" key="1">
    <citation type="journal article" date="2014" name="Int. J. Syst. Evol. Microbiol.">
        <title>Complete genome sequence of Corynebacterium casei LMG S-19264T (=DSM 44701T), isolated from a smear-ripened cheese.</title>
        <authorList>
            <consortium name="US DOE Joint Genome Institute (JGI-PGF)"/>
            <person name="Walter F."/>
            <person name="Albersmeier A."/>
            <person name="Kalinowski J."/>
            <person name="Ruckert C."/>
        </authorList>
    </citation>
    <scope>NUCLEOTIDE SEQUENCE</scope>
    <source>
        <strain evidence="2">CGMCC 4.7368</strain>
    </source>
</reference>
<feature type="transmembrane region" description="Helical" evidence="1">
    <location>
        <begin position="78"/>
        <end position="98"/>
    </location>
</feature>
<keyword evidence="3" id="KW-1185">Reference proteome</keyword>
<feature type="transmembrane region" description="Helical" evidence="1">
    <location>
        <begin position="14"/>
        <end position="35"/>
    </location>
</feature>
<organism evidence="2 3">
    <name type="scientific">Nonomuraea cavernae</name>
    <dbReference type="NCBI Taxonomy" id="2045107"/>
    <lineage>
        <taxon>Bacteria</taxon>
        <taxon>Bacillati</taxon>
        <taxon>Actinomycetota</taxon>
        <taxon>Actinomycetes</taxon>
        <taxon>Streptosporangiales</taxon>
        <taxon>Streptosporangiaceae</taxon>
        <taxon>Nonomuraea</taxon>
    </lineage>
</organism>
<evidence type="ECO:0000256" key="1">
    <source>
        <dbReference type="SAM" id="Phobius"/>
    </source>
</evidence>
<keyword evidence="1" id="KW-0472">Membrane</keyword>
<dbReference type="RefSeq" id="WP_189122316.1">
    <property type="nucleotide sequence ID" value="NZ_BMNH01000001.1"/>
</dbReference>
<gene>
    <name evidence="2" type="ORF">GCM10012289_05760</name>
</gene>
<dbReference type="Proteomes" id="UP000646523">
    <property type="component" value="Unassembled WGS sequence"/>
</dbReference>
<evidence type="ECO:0008006" key="4">
    <source>
        <dbReference type="Google" id="ProtNLM"/>
    </source>
</evidence>
<dbReference type="EMBL" id="BMNH01000001">
    <property type="protein sequence ID" value="GGO62044.1"/>
    <property type="molecule type" value="Genomic_DNA"/>
</dbReference>
<accession>A0A917YRT0</accession>
<keyword evidence="1" id="KW-1133">Transmembrane helix</keyword>